<proteinExistence type="predicted"/>
<comment type="caution">
    <text evidence="2">The sequence shown here is derived from an EMBL/GenBank/DDBJ whole genome shotgun (WGS) entry which is preliminary data.</text>
</comment>
<reference evidence="2 3" key="1">
    <citation type="journal article" date="2024" name="J Genomics">
        <title>Draft genome sequencing and assembly of Favolaschia claudopus CIRM-BRFM 2984 isolated from oak limbs.</title>
        <authorList>
            <person name="Navarro D."/>
            <person name="Drula E."/>
            <person name="Chaduli D."/>
            <person name="Cazenave R."/>
            <person name="Ahrendt S."/>
            <person name="Wang J."/>
            <person name="Lipzen A."/>
            <person name="Daum C."/>
            <person name="Barry K."/>
            <person name="Grigoriev I.V."/>
            <person name="Favel A."/>
            <person name="Rosso M.N."/>
            <person name="Martin F."/>
        </authorList>
    </citation>
    <scope>NUCLEOTIDE SEQUENCE [LARGE SCALE GENOMIC DNA]</scope>
    <source>
        <strain evidence="2 3">CIRM-BRFM 2984</strain>
    </source>
</reference>
<feature type="region of interest" description="Disordered" evidence="1">
    <location>
        <begin position="343"/>
        <end position="372"/>
    </location>
</feature>
<keyword evidence="3" id="KW-1185">Reference proteome</keyword>
<name>A0AAW0EFG9_9AGAR</name>
<evidence type="ECO:0000313" key="3">
    <source>
        <dbReference type="Proteomes" id="UP001362999"/>
    </source>
</evidence>
<protein>
    <submittedName>
        <fullName evidence="2">Uncharacterized protein</fullName>
    </submittedName>
</protein>
<organism evidence="2 3">
    <name type="scientific">Favolaschia claudopus</name>
    <dbReference type="NCBI Taxonomy" id="2862362"/>
    <lineage>
        <taxon>Eukaryota</taxon>
        <taxon>Fungi</taxon>
        <taxon>Dikarya</taxon>
        <taxon>Basidiomycota</taxon>
        <taxon>Agaricomycotina</taxon>
        <taxon>Agaricomycetes</taxon>
        <taxon>Agaricomycetidae</taxon>
        <taxon>Agaricales</taxon>
        <taxon>Marasmiineae</taxon>
        <taxon>Mycenaceae</taxon>
        <taxon>Favolaschia</taxon>
    </lineage>
</organism>
<accession>A0AAW0EFG9</accession>
<gene>
    <name evidence="2" type="ORF">R3P38DRAFT_3341000</name>
</gene>
<sequence>MLSIMSSAFGVNNASAITGTRTRIPQLPKASVPPRNVLGLSEAAWRERFRSSRPSLPKTETSTALTLVHKPSVGNRTCFKPAQPSFAGAGFLITRPEFRRSSVGSGRVERQGAATAQPVRALKSRFLSIIRIRSAAHAPSITTTRSDFASIVTCAQFDIQPFVVCVFIKNPVAIPECQCAQVTVAIEQNSNQKEEQIVVEDPVDEKNSVPRRPSYIWLLRSVAAAAALRKPQSKGVEECHAKVEEVEAVRCEEAGVFECDEGAEIRGGLDGVAHFEQNCVQKEEQIVVEHHVDEHSVPRRPSHISLLRSVAAAAASRKLQKFHVEEVEADWCEGVGVSECHEGAEASSSMDGVAQETSEDEDDSDDADIDPPPYEEFLEGIPPDPLFQKHNANEHVIHRPPLLESIALQMAAKPHPARGSHLHLLMRLRTCISVAEEVKTQHDDDHLPSYNESIENIPPRPLSSKKTMLLLSSACVLSIYHFASGNSYFATGFSVVPSSTLTYNRLVAGPGTPGPPTEQLLLASSLLLAVDARRLALVTHGVEASEGGKADGGGNGNERVWGGGLGWYWCCRRRETGRVV</sequence>
<evidence type="ECO:0000256" key="1">
    <source>
        <dbReference type="SAM" id="MobiDB-lite"/>
    </source>
</evidence>
<dbReference type="EMBL" id="JAWWNJ010000002">
    <property type="protein sequence ID" value="KAK7062297.1"/>
    <property type="molecule type" value="Genomic_DNA"/>
</dbReference>
<feature type="compositionally biased region" description="Acidic residues" evidence="1">
    <location>
        <begin position="357"/>
        <end position="369"/>
    </location>
</feature>
<evidence type="ECO:0000313" key="2">
    <source>
        <dbReference type="EMBL" id="KAK7062297.1"/>
    </source>
</evidence>
<dbReference type="Proteomes" id="UP001362999">
    <property type="component" value="Unassembled WGS sequence"/>
</dbReference>
<dbReference type="AlphaFoldDB" id="A0AAW0EFG9"/>